<name>A0A1H6BWL6_9PSEU</name>
<dbReference type="Gene3D" id="3.40.630.30">
    <property type="match status" value="1"/>
</dbReference>
<dbReference type="GO" id="GO:0005840">
    <property type="term" value="C:ribosome"/>
    <property type="evidence" value="ECO:0007669"/>
    <property type="project" value="UniProtKB-KW"/>
</dbReference>
<dbReference type="InterPro" id="IPR050832">
    <property type="entry name" value="Bact_Acetyltransf"/>
</dbReference>
<dbReference type="EMBL" id="FNVB01000004">
    <property type="protein sequence ID" value="SEG65098.1"/>
    <property type="molecule type" value="Genomic_DNA"/>
</dbReference>
<evidence type="ECO:0000313" key="5">
    <source>
        <dbReference type="EMBL" id="SFC19089.1"/>
    </source>
</evidence>
<reference evidence="6 7" key="1">
    <citation type="submission" date="2016-10" db="EMBL/GenBank/DDBJ databases">
        <authorList>
            <person name="Varghese N."/>
            <person name="Submissions S."/>
        </authorList>
    </citation>
    <scope>NUCLEOTIDE SEQUENCE [LARGE SCALE GENOMIC DNA]</scope>
    <source>
        <strain evidence="7">ATCC 20501</strain>
        <strain evidence="5 6">CGMCC 4.3529</strain>
    </source>
</reference>
<dbReference type="InterPro" id="IPR016181">
    <property type="entry name" value="Acyl_CoA_acyltransferase"/>
</dbReference>
<accession>A0A1I1H4K6</accession>
<protein>
    <submittedName>
        <fullName evidence="4">Ribosomal protein S18 acetylase RimI</fullName>
    </submittedName>
</protein>
<feature type="domain" description="N-acetyltransferase" evidence="3">
    <location>
        <begin position="4"/>
        <end position="181"/>
    </location>
</feature>
<dbReference type="Proteomes" id="UP000236729">
    <property type="component" value="Unassembled WGS sequence"/>
</dbReference>
<evidence type="ECO:0000313" key="6">
    <source>
        <dbReference type="Proteomes" id="UP000199690"/>
    </source>
</evidence>
<gene>
    <name evidence="4" type="ORF">SAMN02982929_02916</name>
    <name evidence="5" type="ORF">SAMN05216506_101155</name>
</gene>
<dbReference type="PANTHER" id="PTHR43877">
    <property type="entry name" value="AMINOALKYLPHOSPHONATE N-ACETYLTRANSFERASE-RELATED-RELATED"/>
    <property type="match status" value="1"/>
</dbReference>
<evidence type="ECO:0000256" key="1">
    <source>
        <dbReference type="ARBA" id="ARBA00022679"/>
    </source>
</evidence>
<dbReference type="SMR" id="A0A1H6BWL6"/>
<organism evidence="4 7">
    <name type="scientific">Saccharopolyspora kobensis</name>
    <dbReference type="NCBI Taxonomy" id="146035"/>
    <lineage>
        <taxon>Bacteria</taxon>
        <taxon>Bacillati</taxon>
        <taxon>Actinomycetota</taxon>
        <taxon>Actinomycetes</taxon>
        <taxon>Pseudonocardiales</taxon>
        <taxon>Pseudonocardiaceae</taxon>
        <taxon>Saccharopolyspora</taxon>
    </lineage>
</organism>
<evidence type="ECO:0000313" key="7">
    <source>
        <dbReference type="Proteomes" id="UP000236729"/>
    </source>
</evidence>
<dbReference type="GO" id="GO:0016747">
    <property type="term" value="F:acyltransferase activity, transferring groups other than amino-acyl groups"/>
    <property type="evidence" value="ECO:0007669"/>
    <property type="project" value="InterPro"/>
</dbReference>
<sequence>MADAEVREAVPSDAVEVARIQLTTWRTAYTELLPAEVLDGLDSAAAEQEWQQALTEGPVTVLVATEGSWVVGFCAAGPAPEPEIAAANGSMPPDASTVVLVSALLVEPRWGRRGHGGRLLGEMAQRLAATGATRGVVWVPEADTASMAFFRSAGWAPDGTVRTLDAGGRPLRELRLSGSLELQFKTS</sequence>
<dbReference type="RefSeq" id="WP_093344825.1">
    <property type="nucleotide sequence ID" value="NZ_FNVB01000004.1"/>
</dbReference>
<reference evidence="4" key="2">
    <citation type="submission" date="2016-10" db="EMBL/GenBank/DDBJ databases">
        <authorList>
            <person name="de Groot N.N."/>
        </authorList>
    </citation>
    <scope>NUCLEOTIDE SEQUENCE [LARGE SCALE GENOMIC DNA]</scope>
    <source>
        <strain evidence="4">ATCC 20501</strain>
    </source>
</reference>
<dbReference type="SUPFAM" id="SSF55729">
    <property type="entry name" value="Acyl-CoA N-acyltransferases (Nat)"/>
    <property type="match status" value="1"/>
</dbReference>
<evidence type="ECO:0000313" key="4">
    <source>
        <dbReference type="EMBL" id="SEG65098.1"/>
    </source>
</evidence>
<accession>A0A1H6BWL6</accession>
<evidence type="ECO:0000259" key="3">
    <source>
        <dbReference type="PROSITE" id="PS51186"/>
    </source>
</evidence>
<dbReference type="Proteomes" id="UP000199690">
    <property type="component" value="Unassembled WGS sequence"/>
</dbReference>
<keyword evidence="4" id="KW-0687">Ribonucleoprotein</keyword>
<evidence type="ECO:0000256" key="2">
    <source>
        <dbReference type="ARBA" id="ARBA00023315"/>
    </source>
</evidence>
<dbReference type="InterPro" id="IPR000182">
    <property type="entry name" value="GNAT_dom"/>
</dbReference>
<keyword evidence="1" id="KW-0808">Transferase</keyword>
<keyword evidence="4" id="KW-0689">Ribosomal protein</keyword>
<dbReference type="Pfam" id="PF00583">
    <property type="entry name" value="Acetyltransf_1"/>
    <property type="match status" value="1"/>
</dbReference>
<dbReference type="EMBL" id="FOME01000001">
    <property type="protein sequence ID" value="SFC19089.1"/>
    <property type="molecule type" value="Genomic_DNA"/>
</dbReference>
<dbReference type="PROSITE" id="PS51186">
    <property type="entry name" value="GNAT"/>
    <property type="match status" value="1"/>
</dbReference>
<keyword evidence="6" id="KW-1185">Reference proteome</keyword>
<proteinExistence type="predicted"/>
<keyword evidence="2" id="KW-0012">Acyltransferase</keyword>
<dbReference type="AlphaFoldDB" id="A0A1H6BWL6"/>